<dbReference type="SMART" id="SM00102">
    <property type="entry name" value="ADF"/>
    <property type="match status" value="1"/>
</dbReference>
<comment type="similarity">
    <text evidence="1">Belongs to the actin-binding proteins ADF family.</text>
</comment>
<dbReference type="OrthoDB" id="494827at2759"/>
<dbReference type="GO" id="GO:0030042">
    <property type="term" value="P:actin filament depolymerization"/>
    <property type="evidence" value="ECO:0007669"/>
    <property type="project" value="InterPro"/>
</dbReference>
<protein>
    <recommendedName>
        <fullName evidence="3">ADF-H domain-containing protein</fullName>
    </recommendedName>
</protein>
<dbReference type="Proteomes" id="UP000198341">
    <property type="component" value="Chromosome 2"/>
</dbReference>
<evidence type="ECO:0000256" key="2">
    <source>
        <dbReference type="ARBA" id="ARBA00023203"/>
    </source>
</evidence>
<dbReference type="RefSeq" id="XP_007514624.1">
    <property type="nucleotide sequence ID" value="XM_007514562.1"/>
</dbReference>
<dbReference type="PANTHER" id="PTHR11913">
    <property type="entry name" value="COFILIN-RELATED"/>
    <property type="match status" value="1"/>
</dbReference>
<proteinExistence type="inferred from homology"/>
<dbReference type="KEGG" id="bpg:Bathy02g04440"/>
<dbReference type="InterPro" id="IPR017904">
    <property type="entry name" value="ADF/Cofilin"/>
</dbReference>
<name>K8EAU2_9CHLO</name>
<evidence type="ECO:0000313" key="4">
    <source>
        <dbReference type="EMBL" id="CCO14864.1"/>
    </source>
</evidence>
<evidence type="ECO:0000259" key="3">
    <source>
        <dbReference type="PROSITE" id="PS51263"/>
    </source>
</evidence>
<dbReference type="EMBL" id="FO082277">
    <property type="protein sequence ID" value="CCO14864.1"/>
    <property type="molecule type" value="Genomic_DNA"/>
</dbReference>
<dbReference type="GO" id="GO:0003779">
    <property type="term" value="F:actin binding"/>
    <property type="evidence" value="ECO:0007669"/>
    <property type="project" value="UniProtKB-KW"/>
</dbReference>
<dbReference type="STRING" id="41875.K8EAU2"/>
<dbReference type="Pfam" id="PF00241">
    <property type="entry name" value="Cofilin_ADF"/>
    <property type="match status" value="1"/>
</dbReference>
<dbReference type="AlphaFoldDB" id="K8EAU2"/>
<dbReference type="CDD" id="cd11286">
    <property type="entry name" value="ADF_cofilin_like"/>
    <property type="match status" value="1"/>
</dbReference>
<sequence length="139" mass="15711">MSSGVIPNDDCKPAFDKVRLGKVKYVTYKIDDKAEKTEVCAIGETKAEFKFEKFLSLLPETESRYAVLDWDVTTDDGRQFSKLFFISWVPDSCKAKEKMLYASSKQSLRNALSGVHLDHQAADMDDVTEEIFTLKALGK</sequence>
<evidence type="ECO:0000313" key="5">
    <source>
        <dbReference type="Proteomes" id="UP000198341"/>
    </source>
</evidence>
<reference evidence="4 5" key="1">
    <citation type="submission" date="2011-10" db="EMBL/GenBank/DDBJ databases">
        <authorList>
            <person name="Genoscope - CEA"/>
        </authorList>
    </citation>
    <scope>NUCLEOTIDE SEQUENCE [LARGE SCALE GENOMIC DNA]</scope>
    <source>
        <strain evidence="4 5">RCC 1105</strain>
    </source>
</reference>
<gene>
    <name evidence="4" type="ORF">Bathy02g04440</name>
</gene>
<dbReference type="InterPro" id="IPR002108">
    <property type="entry name" value="ADF-H"/>
</dbReference>
<keyword evidence="2" id="KW-0009">Actin-binding</keyword>
<dbReference type="InterPro" id="IPR029006">
    <property type="entry name" value="ADF-H/Gelsolin-like_dom_sf"/>
</dbReference>
<dbReference type="Gene3D" id="3.40.20.10">
    <property type="entry name" value="Severin"/>
    <property type="match status" value="1"/>
</dbReference>
<organism evidence="4 5">
    <name type="scientific">Bathycoccus prasinos</name>
    <dbReference type="NCBI Taxonomy" id="41875"/>
    <lineage>
        <taxon>Eukaryota</taxon>
        <taxon>Viridiplantae</taxon>
        <taxon>Chlorophyta</taxon>
        <taxon>Mamiellophyceae</taxon>
        <taxon>Mamiellales</taxon>
        <taxon>Bathycoccaceae</taxon>
        <taxon>Bathycoccus</taxon>
    </lineage>
</organism>
<feature type="domain" description="ADF-H" evidence="3">
    <location>
        <begin position="3"/>
        <end position="137"/>
    </location>
</feature>
<dbReference type="PROSITE" id="PS51263">
    <property type="entry name" value="ADF_H"/>
    <property type="match status" value="1"/>
</dbReference>
<keyword evidence="5" id="KW-1185">Reference proteome</keyword>
<dbReference type="GO" id="GO:0015629">
    <property type="term" value="C:actin cytoskeleton"/>
    <property type="evidence" value="ECO:0007669"/>
    <property type="project" value="InterPro"/>
</dbReference>
<accession>K8EAU2</accession>
<evidence type="ECO:0000256" key="1">
    <source>
        <dbReference type="ARBA" id="ARBA00006844"/>
    </source>
</evidence>
<dbReference type="eggNOG" id="KOG1735">
    <property type="taxonomic scope" value="Eukaryota"/>
</dbReference>
<dbReference type="SUPFAM" id="SSF55753">
    <property type="entry name" value="Actin depolymerizing proteins"/>
    <property type="match status" value="1"/>
</dbReference>
<dbReference type="GeneID" id="19017557"/>